<proteinExistence type="predicted"/>
<feature type="compositionally biased region" description="Polar residues" evidence="1">
    <location>
        <begin position="9"/>
        <end position="20"/>
    </location>
</feature>
<keyword evidence="4" id="KW-1185">Reference proteome</keyword>
<gene>
    <name evidence="3" type="ORF">OSTQU699_LOCUS2627</name>
</gene>
<dbReference type="EMBL" id="CAJHUC010000633">
    <property type="protein sequence ID" value="CAD7697266.1"/>
    <property type="molecule type" value="Genomic_DNA"/>
</dbReference>
<sequence length="130" mass="14818">MWQAHGAGQQLQGTVKSTPACSPMKDELNVREAEERISASFDWLCASQFCAQRCSCSVPRDGLQPLLLETDWFATSRLPRAFEHLGDRTVLTAHQTALHLLMAALYIIPMFCYFHTLQIRDFHHVKSPRM</sequence>
<protein>
    <submittedName>
        <fullName evidence="3">Uncharacterized protein</fullName>
    </submittedName>
</protein>
<evidence type="ECO:0000256" key="1">
    <source>
        <dbReference type="SAM" id="MobiDB-lite"/>
    </source>
</evidence>
<organism evidence="3 4">
    <name type="scientific">Ostreobium quekettii</name>
    <dbReference type="NCBI Taxonomy" id="121088"/>
    <lineage>
        <taxon>Eukaryota</taxon>
        <taxon>Viridiplantae</taxon>
        <taxon>Chlorophyta</taxon>
        <taxon>core chlorophytes</taxon>
        <taxon>Ulvophyceae</taxon>
        <taxon>TCBD clade</taxon>
        <taxon>Bryopsidales</taxon>
        <taxon>Ostreobineae</taxon>
        <taxon>Ostreobiaceae</taxon>
        <taxon>Ostreobium</taxon>
    </lineage>
</organism>
<reference evidence="3" key="1">
    <citation type="submission" date="2020-12" db="EMBL/GenBank/DDBJ databases">
        <authorList>
            <person name="Iha C."/>
        </authorList>
    </citation>
    <scope>NUCLEOTIDE SEQUENCE</scope>
</reference>
<keyword evidence="2" id="KW-0812">Transmembrane</keyword>
<feature type="transmembrane region" description="Helical" evidence="2">
    <location>
        <begin position="97"/>
        <end position="117"/>
    </location>
</feature>
<dbReference type="Proteomes" id="UP000708148">
    <property type="component" value="Unassembled WGS sequence"/>
</dbReference>
<name>A0A8S1IR27_9CHLO</name>
<accession>A0A8S1IR27</accession>
<comment type="caution">
    <text evidence="3">The sequence shown here is derived from an EMBL/GenBank/DDBJ whole genome shotgun (WGS) entry which is preliminary data.</text>
</comment>
<keyword evidence="2" id="KW-1133">Transmembrane helix</keyword>
<evidence type="ECO:0000313" key="3">
    <source>
        <dbReference type="EMBL" id="CAD7697266.1"/>
    </source>
</evidence>
<dbReference type="AlphaFoldDB" id="A0A8S1IR27"/>
<evidence type="ECO:0000256" key="2">
    <source>
        <dbReference type="SAM" id="Phobius"/>
    </source>
</evidence>
<feature type="region of interest" description="Disordered" evidence="1">
    <location>
        <begin position="1"/>
        <end position="21"/>
    </location>
</feature>
<evidence type="ECO:0000313" key="4">
    <source>
        <dbReference type="Proteomes" id="UP000708148"/>
    </source>
</evidence>
<keyword evidence="2" id="KW-0472">Membrane</keyword>